<accession>A0A1Y2BXY0</accession>
<protein>
    <recommendedName>
        <fullName evidence="5">GDP/GTP exchange factor Sec2 N-terminal domain-containing protein</fullName>
    </recommendedName>
</protein>
<evidence type="ECO:0008006" key="5">
    <source>
        <dbReference type="Google" id="ProtNLM"/>
    </source>
</evidence>
<evidence type="ECO:0000313" key="3">
    <source>
        <dbReference type="EMBL" id="ORY38935.1"/>
    </source>
</evidence>
<comment type="caution">
    <text evidence="3">The sequence shown here is derived from an EMBL/GenBank/DDBJ whole genome shotgun (WGS) entry which is preliminary data.</text>
</comment>
<keyword evidence="4" id="KW-1185">Reference proteome</keyword>
<feature type="compositionally biased region" description="Acidic residues" evidence="2">
    <location>
        <begin position="679"/>
        <end position="696"/>
    </location>
</feature>
<feature type="region of interest" description="Disordered" evidence="2">
    <location>
        <begin position="1"/>
        <end position="212"/>
    </location>
</feature>
<feature type="compositionally biased region" description="Polar residues" evidence="2">
    <location>
        <begin position="1"/>
        <end position="10"/>
    </location>
</feature>
<dbReference type="Proteomes" id="UP000193920">
    <property type="component" value="Unassembled WGS sequence"/>
</dbReference>
<feature type="region of interest" description="Disordered" evidence="2">
    <location>
        <begin position="579"/>
        <end position="601"/>
    </location>
</feature>
<feature type="compositionally biased region" description="Acidic residues" evidence="2">
    <location>
        <begin position="143"/>
        <end position="154"/>
    </location>
</feature>
<proteinExistence type="predicted"/>
<dbReference type="CDD" id="cd21044">
    <property type="entry name" value="Rab11BD_RAB3IP_like"/>
    <property type="match status" value="1"/>
</dbReference>
<feature type="region of interest" description="Disordered" evidence="2">
    <location>
        <begin position="675"/>
        <end position="696"/>
    </location>
</feature>
<keyword evidence="1" id="KW-0175">Coiled coil</keyword>
<evidence type="ECO:0000256" key="2">
    <source>
        <dbReference type="SAM" id="MobiDB-lite"/>
    </source>
</evidence>
<name>A0A1Y2BXY0_9FUNG</name>
<feature type="compositionally biased region" description="Acidic residues" evidence="2">
    <location>
        <begin position="53"/>
        <end position="62"/>
    </location>
</feature>
<feature type="compositionally biased region" description="Low complexity" evidence="2">
    <location>
        <begin position="155"/>
        <end position="168"/>
    </location>
</feature>
<reference evidence="3 4" key="1">
    <citation type="submission" date="2016-08" db="EMBL/GenBank/DDBJ databases">
        <title>A Parts List for Fungal Cellulosomes Revealed by Comparative Genomics.</title>
        <authorList>
            <consortium name="DOE Joint Genome Institute"/>
            <person name="Haitjema C.H."/>
            <person name="Gilmore S.P."/>
            <person name="Henske J.K."/>
            <person name="Solomon K.V."/>
            <person name="De Groot R."/>
            <person name="Kuo A."/>
            <person name="Mondo S.J."/>
            <person name="Salamov A.A."/>
            <person name="Labutti K."/>
            <person name="Zhao Z."/>
            <person name="Chiniquy J."/>
            <person name="Barry K."/>
            <person name="Brewer H.M."/>
            <person name="Purvine S.O."/>
            <person name="Wright A.T."/>
            <person name="Boxma B."/>
            <person name="Van Alen T."/>
            <person name="Hackstein J.H."/>
            <person name="Baker S.E."/>
            <person name="Grigoriev I.V."/>
            <person name="O'Malley M.A."/>
        </authorList>
    </citation>
    <scope>NUCLEOTIDE SEQUENCE [LARGE SCALE GENOMIC DNA]</scope>
    <source>
        <strain evidence="3 4">G1</strain>
    </source>
</reference>
<gene>
    <name evidence="3" type="ORF">LY90DRAFT_46612</name>
</gene>
<feature type="compositionally biased region" description="Acidic residues" evidence="2">
    <location>
        <begin position="169"/>
        <end position="184"/>
    </location>
</feature>
<dbReference type="EMBL" id="MCOG01000134">
    <property type="protein sequence ID" value="ORY38935.1"/>
    <property type="molecule type" value="Genomic_DNA"/>
</dbReference>
<feature type="compositionally biased region" description="Basic and acidic residues" evidence="2">
    <location>
        <begin position="198"/>
        <end position="208"/>
    </location>
</feature>
<feature type="coiled-coil region" evidence="1">
    <location>
        <begin position="289"/>
        <end position="504"/>
    </location>
</feature>
<dbReference type="OrthoDB" id="5560525at2759"/>
<evidence type="ECO:0000313" key="4">
    <source>
        <dbReference type="Proteomes" id="UP000193920"/>
    </source>
</evidence>
<feature type="compositionally biased region" description="Acidic residues" evidence="2">
    <location>
        <begin position="13"/>
        <end position="24"/>
    </location>
</feature>
<dbReference type="STRING" id="1754190.A0A1Y2BXY0"/>
<organism evidence="3 4">
    <name type="scientific">Neocallimastix californiae</name>
    <dbReference type="NCBI Taxonomy" id="1754190"/>
    <lineage>
        <taxon>Eukaryota</taxon>
        <taxon>Fungi</taxon>
        <taxon>Fungi incertae sedis</taxon>
        <taxon>Chytridiomycota</taxon>
        <taxon>Chytridiomycota incertae sedis</taxon>
        <taxon>Neocallimastigomycetes</taxon>
        <taxon>Neocallimastigales</taxon>
        <taxon>Neocallimastigaceae</taxon>
        <taxon>Neocallimastix</taxon>
    </lineage>
</organism>
<dbReference type="Pfam" id="PF25555">
    <property type="entry name" value="RAB3A-like_C"/>
    <property type="match status" value="1"/>
</dbReference>
<evidence type="ECO:0000256" key="1">
    <source>
        <dbReference type="SAM" id="Coils"/>
    </source>
</evidence>
<dbReference type="AlphaFoldDB" id="A0A1Y2BXY0"/>
<sequence length="978" mass="111923">MSEIENQPTLENNVEEQTVEENIESTDREINNVSAEDVENENNTVNNAKIEENPETVEEEITDSIPVPEPTGAEEEEITDTIPAPEPASAEEEEEIADTIPAPEPTGTEEEEITDTIPEPELQSKEEEEEIKESKTLASVNEEQPEEETVETFEAEVVQLSESNNVTENESEEENNDNDENNDETESKIDTVQGSENIEEKPKEKLDDSIPLAQEANKDKLIRTFSESSEIAEIEDDDVDFNTLSKEELIEKVLFFKDQCKIIKQETDKKIQSSNDYIIRLEIATEQRLDRLRKQNKDDIDEIKKVSDQIIKNEKEKAENYVNKLKKSVEEERDVLRSIENDSRSRYQKEKEEKNEALVEINRLKSMINNLRNDVEDRENKIQNLEEKNLSVFVQKDKEIEQAIIQIENERKNSREIREENIRMKEKINELNDELKQFKNESEIRNSQINLLNHDNQEMSKKIASLTRKNEELSTLYEFKLDESASLKAQIEHLNSKIEHYRRKRHNRLNGISPLTPNTMNAANTSFDPNISRCFSEMSFISTADSVINKSTSSARILDALDERKASSANTANSADHLSDISLGYNDQNENGNGNENEKNNEEGIVTINNITPGATEVETVEAEVQQNSEVNININEMEKPEQRTLVIDTNMTISNNGGDPAFNYQDSNNNMVVLNGEGEGEEDDDEDEDDDDNGEETIMGSIVKPLVFHTNDQTYINFNEILSEDYSKIYNTKLVKQCELEEIVQCLDLNGTYMGFFSKRKLLNGLKSNIVVIEKANTSNFQDLILKDVEPECALCSLKYTNNEDSILWYKFFFEDEKNPEHEFICMFCRERLVTICNWYKYLSMIAKRIVKHDIETIYINCLQLKENMYHARNGLTTDEDSGILNVVSTNPRTEIIAQRPGDFTDVDIENGANNELLLNKKISFDNTSNSADSITIKNNSEIIDGPLSSTSTGSKKRPSLCYNNTIQKKLSLTEIN</sequence>